<evidence type="ECO:0000259" key="2">
    <source>
        <dbReference type="Pfam" id="PF04892"/>
    </source>
</evidence>
<name>A0ABY1PCQ9_9FLAO</name>
<protein>
    <submittedName>
        <fullName evidence="3">VanZ like family protein</fullName>
    </submittedName>
</protein>
<dbReference type="EMBL" id="FXTZ01000013">
    <property type="protein sequence ID" value="SMP31327.1"/>
    <property type="molecule type" value="Genomic_DNA"/>
</dbReference>
<feature type="transmembrane region" description="Helical" evidence="1">
    <location>
        <begin position="114"/>
        <end position="131"/>
    </location>
</feature>
<keyword evidence="1" id="KW-0812">Transmembrane</keyword>
<accession>A0ABY1PCQ9</accession>
<organism evidence="3 4">
    <name type="scientific">Chryseobacterium profundimaris</name>
    <dbReference type="NCBI Taxonomy" id="1387275"/>
    <lineage>
        <taxon>Bacteria</taxon>
        <taxon>Pseudomonadati</taxon>
        <taxon>Bacteroidota</taxon>
        <taxon>Flavobacteriia</taxon>
        <taxon>Flavobacteriales</taxon>
        <taxon>Weeksellaceae</taxon>
        <taxon>Chryseobacterium group</taxon>
        <taxon>Chryseobacterium</taxon>
    </lineage>
</organism>
<evidence type="ECO:0000313" key="3">
    <source>
        <dbReference type="EMBL" id="SMP31327.1"/>
    </source>
</evidence>
<feature type="transmembrane region" description="Helical" evidence="1">
    <location>
        <begin position="56"/>
        <end position="77"/>
    </location>
</feature>
<dbReference type="PANTHER" id="PTHR36834">
    <property type="entry name" value="MEMBRANE PROTEIN-RELATED"/>
    <property type="match status" value="1"/>
</dbReference>
<dbReference type="Pfam" id="PF04892">
    <property type="entry name" value="VanZ"/>
    <property type="match status" value="1"/>
</dbReference>
<evidence type="ECO:0000313" key="4">
    <source>
        <dbReference type="Proteomes" id="UP001157960"/>
    </source>
</evidence>
<proteinExistence type="predicted"/>
<keyword evidence="4" id="KW-1185">Reference proteome</keyword>
<feature type="transmembrane region" description="Helical" evidence="1">
    <location>
        <begin position="83"/>
        <end position="102"/>
    </location>
</feature>
<reference evidence="3 4" key="1">
    <citation type="submission" date="2017-05" db="EMBL/GenBank/DDBJ databases">
        <authorList>
            <person name="Varghese N."/>
            <person name="Submissions S."/>
        </authorList>
    </citation>
    <scope>NUCLEOTIDE SEQUENCE [LARGE SCALE GENOMIC DNA]</scope>
    <source>
        <strain evidence="3 4">DSM 28214</strain>
    </source>
</reference>
<dbReference type="PANTHER" id="PTHR36834:SF1">
    <property type="entry name" value="INTEGRAL MEMBRANE PROTEIN"/>
    <property type="match status" value="1"/>
</dbReference>
<dbReference type="RefSeq" id="WP_283423317.1">
    <property type="nucleotide sequence ID" value="NZ_FXTZ01000013.1"/>
</dbReference>
<dbReference type="InterPro" id="IPR006976">
    <property type="entry name" value="VanZ-like"/>
</dbReference>
<comment type="caution">
    <text evidence="3">The sequence shown here is derived from an EMBL/GenBank/DDBJ whole genome shotgun (WGS) entry which is preliminary data.</text>
</comment>
<evidence type="ECO:0000256" key="1">
    <source>
        <dbReference type="SAM" id="Phobius"/>
    </source>
</evidence>
<dbReference type="Proteomes" id="UP001157960">
    <property type="component" value="Unassembled WGS sequence"/>
</dbReference>
<keyword evidence="1" id="KW-1133">Transmembrane helix</keyword>
<dbReference type="InterPro" id="IPR053150">
    <property type="entry name" value="Teicoplanin_resist-assoc"/>
</dbReference>
<keyword evidence="1" id="KW-0472">Membrane</keyword>
<feature type="transmembrane region" description="Helical" evidence="1">
    <location>
        <begin position="6"/>
        <end position="25"/>
    </location>
</feature>
<gene>
    <name evidence="3" type="ORF">SAMN06264346_113128</name>
</gene>
<sequence>MLKKSYKIAISPYTVFLLYLMFFGMGRIQSEDNLLTIEPKFSTINFIKGSISWKNIIVIVGGNIIMFIPFGFLGWVFPKLNNLKTLLFSFLSAIVIIEGLQYFSRMGIFELDDILLNTFGVFCGFLMKKIIEKRFKNLDYLKL</sequence>
<feature type="domain" description="VanZ-like" evidence="2">
    <location>
        <begin position="13"/>
        <end position="130"/>
    </location>
</feature>